<dbReference type="GeneID" id="83211778"/>
<dbReference type="AlphaFoldDB" id="A0AAD7V668"/>
<gene>
    <name evidence="3" type="ORF">O0I10_004365</name>
</gene>
<dbReference type="Proteomes" id="UP001234581">
    <property type="component" value="Unassembled WGS sequence"/>
</dbReference>
<evidence type="ECO:0000256" key="2">
    <source>
        <dbReference type="SAM" id="SignalP"/>
    </source>
</evidence>
<proteinExistence type="predicted"/>
<organism evidence="3 4">
    <name type="scientific">Lichtheimia ornata</name>
    <dbReference type="NCBI Taxonomy" id="688661"/>
    <lineage>
        <taxon>Eukaryota</taxon>
        <taxon>Fungi</taxon>
        <taxon>Fungi incertae sedis</taxon>
        <taxon>Mucoromycota</taxon>
        <taxon>Mucoromycotina</taxon>
        <taxon>Mucoromycetes</taxon>
        <taxon>Mucorales</taxon>
        <taxon>Lichtheimiaceae</taxon>
        <taxon>Lichtheimia</taxon>
    </lineage>
</organism>
<reference evidence="3 4" key="1">
    <citation type="submission" date="2023-03" db="EMBL/GenBank/DDBJ databases">
        <title>Genome sequence of Lichtheimia ornata CBS 291.66.</title>
        <authorList>
            <person name="Mohabir J.T."/>
            <person name="Shea T.P."/>
            <person name="Kurbessoian T."/>
            <person name="Berby B."/>
            <person name="Fontaine J."/>
            <person name="Livny J."/>
            <person name="Gnirke A."/>
            <person name="Stajich J.E."/>
            <person name="Cuomo C.A."/>
        </authorList>
    </citation>
    <scope>NUCLEOTIDE SEQUENCE [LARGE SCALE GENOMIC DNA]</scope>
    <source>
        <strain evidence="3">CBS 291.66</strain>
    </source>
</reference>
<sequence length="570" mass="65448">MQWRPLILLFCGIAVIYLASLLQETPYPHPLKVYTSDTTRWRHAPDETILTTAGDYLYLTAIRYNVEPAGFKGLRHGTGDLKTGVVGHLAQIRRPISDLVKDYANGSTEEHGWTQTFQHDLPGAISKVSHAITTQDGSNLLQFGVMYHVVENETTRHYVRIYYLRDGDDGVSPLFEYKDVRMPGTTWINAFSLEENGILFARDPDHYGFRMAHLPHDLTKGPHSEDAEEIVIHESVPGVSITEYNQPRHVEHHHRGLCRVLSPVGDTYRVISLDIYKTENAYHYNMTLADNSTKDDGWHIIDHKHQASQVYSEDQIDYIGFADVSQFQQQQQQQRWHVPQPLFSRSNNGRSIVFPYVQTMAVTLDYVDHRMNEKTNEFSEYYSWLNNDIPAPYDASIMGMSINQEGNLLAVWSDYNTIYIYKRGSANNTPSIPRRSPSLLDRIDQWLAIADMDDDTEEESHDTKQTQQGHQVAPPPEWKLRMAITRTEGHLGLNPVSAIKFWNSTTKDGQRNYIFVALAGGGVNSYMIDQAEDFEDANFWTYLKRNWNMVTAMTMIIAGFVYNEYRNHSL</sequence>
<evidence type="ECO:0000256" key="1">
    <source>
        <dbReference type="SAM" id="MobiDB-lite"/>
    </source>
</evidence>
<evidence type="ECO:0000313" key="3">
    <source>
        <dbReference type="EMBL" id="KAJ8659772.1"/>
    </source>
</evidence>
<protein>
    <submittedName>
        <fullName evidence="3">Uncharacterized protein</fullName>
    </submittedName>
</protein>
<feature type="region of interest" description="Disordered" evidence="1">
    <location>
        <begin position="454"/>
        <end position="476"/>
    </location>
</feature>
<feature type="chain" id="PRO_5042160829" evidence="2">
    <location>
        <begin position="22"/>
        <end position="570"/>
    </location>
</feature>
<accession>A0AAD7V668</accession>
<dbReference type="RefSeq" id="XP_058344685.1">
    <property type="nucleotide sequence ID" value="XM_058484424.1"/>
</dbReference>
<feature type="signal peptide" evidence="2">
    <location>
        <begin position="1"/>
        <end position="21"/>
    </location>
</feature>
<evidence type="ECO:0000313" key="4">
    <source>
        <dbReference type="Proteomes" id="UP001234581"/>
    </source>
</evidence>
<keyword evidence="4" id="KW-1185">Reference proteome</keyword>
<dbReference type="EMBL" id="JARTCD010000016">
    <property type="protein sequence ID" value="KAJ8659772.1"/>
    <property type="molecule type" value="Genomic_DNA"/>
</dbReference>
<name>A0AAD7V668_9FUNG</name>
<comment type="caution">
    <text evidence="3">The sequence shown here is derived from an EMBL/GenBank/DDBJ whole genome shotgun (WGS) entry which is preliminary data.</text>
</comment>
<keyword evidence="2" id="KW-0732">Signal</keyword>